<dbReference type="EMBL" id="BKCJ011316904">
    <property type="protein sequence ID" value="GFD19735.1"/>
    <property type="molecule type" value="Genomic_DNA"/>
</dbReference>
<organism evidence="2">
    <name type="scientific">Tanacetum cinerariifolium</name>
    <name type="common">Dalmatian daisy</name>
    <name type="synonym">Chrysanthemum cinerariifolium</name>
    <dbReference type="NCBI Taxonomy" id="118510"/>
    <lineage>
        <taxon>Eukaryota</taxon>
        <taxon>Viridiplantae</taxon>
        <taxon>Streptophyta</taxon>
        <taxon>Embryophyta</taxon>
        <taxon>Tracheophyta</taxon>
        <taxon>Spermatophyta</taxon>
        <taxon>Magnoliopsida</taxon>
        <taxon>eudicotyledons</taxon>
        <taxon>Gunneridae</taxon>
        <taxon>Pentapetalae</taxon>
        <taxon>asterids</taxon>
        <taxon>campanulids</taxon>
        <taxon>Asterales</taxon>
        <taxon>Asteraceae</taxon>
        <taxon>Asteroideae</taxon>
        <taxon>Anthemideae</taxon>
        <taxon>Anthemidinae</taxon>
        <taxon>Tanacetum</taxon>
    </lineage>
</organism>
<dbReference type="SUPFAM" id="SSF51735">
    <property type="entry name" value="NAD(P)-binding Rossmann-fold domains"/>
    <property type="match status" value="1"/>
</dbReference>
<dbReference type="GO" id="GO:0006631">
    <property type="term" value="P:fatty acid metabolic process"/>
    <property type="evidence" value="ECO:0007669"/>
    <property type="project" value="InterPro"/>
</dbReference>
<evidence type="ECO:0000313" key="2">
    <source>
        <dbReference type="EMBL" id="GFD19735.1"/>
    </source>
</evidence>
<dbReference type="InterPro" id="IPR036291">
    <property type="entry name" value="NAD(P)-bd_dom_sf"/>
</dbReference>
<feature type="non-terminal residue" evidence="2">
    <location>
        <position position="1"/>
    </location>
</feature>
<dbReference type="PANTHER" id="PTHR48075">
    <property type="entry name" value="3-HYDROXYACYL-COA DEHYDROGENASE FAMILY PROTEIN"/>
    <property type="match status" value="1"/>
</dbReference>
<proteinExistence type="predicted"/>
<dbReference type="InterPro" id="IPR006176">
    <property type="entry name" value="3-OHacyl-CoA_DH_NAD-bd"/>
</dbReference>
<sequence>MKVIAVIGAGQMGAGIAQLAAVAGADVWILDQDAKALQNAKMSIYDSVQRFVSKGQLDKVNPSSSY</sequence>
<reference evidence="2" key="1">
    <citation type="journal article" date="2019" name="Sci. Rep.">
        <title>Draft genome of Tanacetum cinerariifolium, the natural source of mosquito coil.</title>
        <authorList>
            <person name="Yamashiro T."/>
            <person name="Shiraishi A."/>
            <person name="Satake H."/>
            <person name="Nakayama K."/>
        </authorList>
    </citation>
    <scope>NUCLEOTIDE SEQUENCE</scope>
</reference>
<dbReference type="Pfam" id="PF02737">
    <property type="entry name" value="3HCDH_N"/>
    <property type="match status" value="1"/>
</dbReference>
<evidence type="ECO:0000259" key="1">
    <source>
        <dbReference type="Pfam" id="PF02737"/>
    </source>
</evidence>
<feature type="domain" description="3-hydroxyacyl-CoA dehydrogenase NAD binding" evidence="1">
    <location>
        <begin position="4"/>
        <end position="60"/>
    </location>
</feature>
<dbReference type="GO" id="GO:0016491">
    <property type="term" value="F:oxidoreductase activity"/>
    <property type="evidence" value="ECO:0007669"/>
    <property type="project" value="TreeGrafter"/>
</dbReference>
<dbReference type="GO" id="GO:0070403">
    <property type="term" value="F:NAD+ binding"/>
    <property type="evidence" value="ECO:0007669"/>
    <property type="project" value="InterPro"/>
</dbReference>
<name>A0A699U974_TANCI</name>
<dbReference type="PANTHER" id="PTHR48075:SF5">
    <property type="entry name" value="3-HYDROXYBUTYRYL-COA DEHYDROGENASE"/>
    <property type="match status" value="1"/>
</dbReference>
<gene>
    <name evidence="2" type="ORF">Tci_891704</name>
</gene>
<protein>
    <submittedName>
        <fullName evidence="2">3-hydroxyacyl-CoA dehydrogenase family protein</fullName>
    </submittedName>
</protein>
<accession>A0A699U974</accession>
<dbReference type="AlphaFoldDB" id="A0A699U974"/>
<comment type="caution">
    <text evidence="2">The sequence shown here is derived from an EMBL/GenBank/DDBJ whole genome shotgun (WGS) entry which is preliminary data.</text>
</comment>
<dbReference type="Gene3D" id="3.40.50.720">
    <property type="entry name" value="NAD(P)-binding Rossmann-like Domain"/>
    <property type="match status" value="1"/>
</dbReference>